<evidence type="ECO:0000313" key="1">
    <source>
        <dbReference type="EMBL" id="EME88528.1"/>
    </source>
</evidence>
<dbReference type="VEuPathDB" id="FungiDB:MYCFIDRAFT_209835"/>
<accession>N1QBJ5</accession>
<reference evidence="1 2" key="1">
    <citation type="journal article" date="2012" name="PLoS Pathog.">
        <title>Diverse lifestyles and strategies of plant pathogenesis encoded in the genomes of eighteen Dothideomycetes fungi.</title>
        <authorList>
            <person name="Ohm R.A."/>
            <person name="Feau N."/>
            <person name="Henrissat B."/>
            <person name="Schoch C.L."/>
            <person name="Horwitz B.A."/>
            <person name="Barry K.W."/>
            <person name="Condon B.J."/>
            <person name="Copeland A.C."/>
            <person name="Dhillon B."/>
            <person name="Glaser F."/>
            <person name="Hesse C.N."/>
            <person name="Kosti I."/>
            <person name="LaButti K."/>
            <person name="Lindquist E.A."/>
            <person name="Lucas S."/>
            <person name="Salamov A.A."/>
            <person name="Bradshaw R.E."/>
            <person name="Ciuffetti L."/>
            <person name="Hamelin R.C."/>
            <person name="Kema G.H.J."/>
            <person name="Lawrence C."/>
            <person name="Scott J.A."/>
            <person name="Spatafora J.W."/>
            <person name="Turgeon B.G."/>
            <person name="de Wit P.J.G.M."/>
            <person name="Zhong S."/>
            <person name="Goodwin S.B."/>
            <person name="Grigoriev I.V."/>
        </authorList>
    </citation>
    <scope>NUCLEOTIDE SEQUENCE [LARGE SCALE GENOMIC DNA]</scope>
    <source>
        <strain evidence="1 2">CIRAD86</strain>
    </source>
</reference>
<organism evidence="1 2">
    <name type="scientific">Pseudocercospora fijiensis (strain CIRAD86)</name>
    <name type="common">Black leaf streak disease fungus</name>
    <name type="synonym">Mycosphaerella fijiensis</name>
    <dbReference type="NCBI Taxonomy" id="383855"/>
    <lineage>
        <taxon>Eukaryota</taxon>
        <taxon>Fungi</taxon>
        <taxon>Dikarya</taxon>
        <taxon>Ascomycota</taxon>
        <taxon>Pezizomycotina</taxon>
        <taxon>Dothideomycetes</taxon>
        <taxon>Dothideomycetidae</taxon>
        <taxon>Mycosphaerellales</taxon>
        <taxon>Mycosphaerellaceae</taxon>
        <taxon>Pseudocercospora</taxon>
    </lineage>
</organism>
<dbReference type="RefSeq" id="XP_007921531.1">
    <property type="nucleotide sequence ID" value="XM_007923340.1"/>
</dbReference>
<name>N1QBJ5_PSEFD</name>
<dbReference type="Proteomes" id="UP000016932">
    <property type="component" value="Unassembled WGS sequence"/>
</dbReference>
<dbReference type="EMBL" id="KB446555">
    <property type="protein sequence ID" value="EME88528.1"/>
    <property type="molecule type" value="Genomic_DNA"/>
</dbReference>
<dbReference type="GeneID" id="19336909"/>
<dbReference type="KEGG" id="pfj:MYCFIDRAFT_209835"/>
<dbReference type="HOGENOM" id="CLU_1525828_0_0_1"/>
<sequence length="176" mass="19551">MNAGRIHGFAIHATSLAEELSIPNDPGSLEDLRPALVFLQFNCSESPRVFTLKDFKDSVIPGACRAHRSSHLSVHVRSQKFYFTRINPPATETLAVASTAFRLEARCVAVMGLQARYGSGVSPSARKVCTRASQRVKVRWPLRHCQCVRFAKEGYCDIHAVLIVTSKHMNQPCREG</sequence>
<proteinExistence type="predicted"/>
<gene>
    <name evidence="1" type="ORF">MYCFIDRAFT_209835</name>
</gene>
<keyword evidence="2" id="KW-1185">Reference proteome</keyword>
<dbReference type="AlphaFoldDB" id="N1QBJ5"/>
<evidence type="ECO:0000313" key="2">
    <source>
        <dbReference type="Proteomes" id="UP000016932"/>
    </source>
</evidence>
<protein>
    <submittedName>
        <fullName evidence="1">Uncharacterized protein</fullName>
    </submittedName>
</protein>